<accession>A0ABQ9XLM6</accession>
<name>A0ABQ9XLM6_9EUKA</name>
<evidence type="ECO:0000313" key="3">
    <source>
        <dbReference type="EMBL" id="KAK2944559.1"/>
    </source>
</evidence>
<protein>
    <submittedName>
        <fullName evidence="5">Uncharacterized protein</fullName>
    </submittedName>
</protein>
<feature type="region of interest" description="Disordered" evidence="1">
    <location>
        <begin position="1"/>
        <end position="62"/>
    </location>
</feature>
<dbReference type="EMBL" id="JARBJD010000093">
    <property type="protein sequence ID" value="KAK2953323.1"/>
    <property type="molecule type" value="Genomic_DNA"/>
</dbReference>
<evidence type="ECO:0000256" key="1">
    <source>
        <dbReference type="SAM" id="MobiDB-lite"/>
    </source>
</evidence>
<dbReference type="EMBL" id="JARBJD010000242">
    <property type="protein sequence ID" value="KAK2945958.1"/>
    <property type="molecule type" value="Genomic_DNA"/>
</dbReference>
<evidence type="ECO:0000313" key="7">
    <source>
        <dbReference type="Proteomes" id="UP001281761"/>
    </source>
</evidence>
<evidence type="ECO:0000313" key="6">
    <source>
        <dbReference type="EMBL" id="KAK2961572.1"/>
    </source>
</evidence>
<reference evidence="5 7" key="1">
    <citation type="journal article" date="2022" name="bioRxiv">
        <title>Genomics of Preaxostyla Flagellates Illuminates Evolutionary Transitions and the Path Towards Mitochondrial Loss.</title>
        <authorList>
            <person name="Novak L.V.F."/>
            <person name="Treitli S.C."/>
            <person name="Pyrih J."/>
            <person name="Halakuc P."/>
            <person name="Pipaliya S.V."/>
            <person name="Vacek V."/>
            <person name="Brzon O."/>
            <person name="Soukal P."/>
            <person name="Eme L."/>
            <person name="Dacks J.B."/>
            <person name="Karnkowska A."/>
            <person name="Elias M."/>
            <person name="Hampl V."/>
        </authorList>
    </citation>
    <scope>NUCLEOTIDE SEQUENCE [LARGE SCALE GENOMIC DNA]</scope>
    <source>
        <strain evidence="5">NAU3</strain>
        <tissue evidence="5">Gut</tissue>
    </source>
</reference>
<dbReference type="EMBL" id="JARBJD010000293">
    <property type="protein sequence ID" value="KAK2944559.1"/>
    <property type="molecule type" value="Genomic_DNA"/>
</dbReference>
<keyword evidence="7" id="KW-1185">Reference proteome</keyword>
<dbReference type="Proteomes" id="UP001281761">
    <property type="component" value="Unassembled WGS sequence"/>
</dbReference>
<gene>
    <name evidence="5" type="ORF">BLNAU_11786</name>
    <name evidence="4" type="ORF">BLNAU_19102</name>
    <name evidence="3" type="ORF">BLNAU_20513</name>
    <name evidence="2" type="ORF">BLNAU_23918</name>
    <name evidence="6" type="ORF">BLNAU_3370</name>
</gene>
<sequence>MAETQDRTESSKRRTIQERVNTNTLTLPSSTPTQPLLLSRPSRSSATASSPLGTSQAQSDCYPLSSCVSASPASAFVWPLPSSWHRYFELSFSHPVRRRNRRERVDSCDRLECEFPNEERGGERWDEVSVSPND</sequence>
<feature type="compositionally biased region" description="Low complexity" evidence="1">
    <location>
        <begin position="24"/>
        <end position="52"/>
    </location>
</feature>
<dbReference type="EMBL" id="JARBJD010000015">
    <property type="protein sequence ID" value="KAK2961572.1"/>
    <property type="molecule type" value="Genomic_DNA"/>
</dbReference>
<evidence type="ECO:0000313" key="2">
    <source>
        <dbReference type="EMBL" id="KAK2941153.1"/>
    </source>
</evidence>
<evidence type="ECO:0000313" key="4">
    <source>
        <dbReference type="EMBL" id="KAK2945958.1"/>
    </source>
</evidence>
<organism evidence="5 7">
    <name type="scientific">Blattamonas nauphoetae</name>
    <dbReference type="NCBI Taxonomy" id="2049346"/>
    <lineage>
        <taxon>Eukaryota</taxon>
        <taxon>Metamonada</taxon>
        <taxon>Preaxostyla</taxon>
        <taxon>Oxymonadida</taxon>
        <taxon>Blattamonas</taxon>
    </lineage>
</organism>
<proteinExistence type="predicted"/>
<evidence type="ECO:0000313" key="5">
    <source>
        <dbReference type="EMBL" id="KAK2953323.1"/>
    </source>
</evidence>
<feature type="compositionally biased region" description="Basic and acidic residues" evidence="1">
    <location>
        <begin position="1"/>
        <end position="17"/>
    </location>
</feature>
<dbReference type="EMBL" id="JARBJD010000542">
    <property type="protein sequence ID" value="KAK2941153.1"/>
    <property type="molecule type" value="Genomic_DNA"/>
</dbReference>
<comment type="caution">
    <text evidence="5">The sequence shown here is derived from an EMBL/GenBank/DDBJ whole genome shotgun (WGS) entry which is preliminary data.</text>
</comment>